<evidence type="ECO:0000313" key="9">
    <source>
        <dbReference type="Proteomes" id="UP000076083"/>
    </source>
</evidence>
<evidence type="ECO:0000256" key="1">
    <source>
        <dbReference type="ARBA" id="ARBA00004651"/>
    </source>
</evidence>
<reference evidence="9" key="1">
    <citation type="submission" date="2016-04" db="EMBL/GenBank/DDBJ databases">
        <authorList>
            <person name="Ray J."/>
            <person name="Price M."/>
            <person name="Deutschbauer A."/>
        </authorList>
    </citation>
    <scope>NUCLEOTIDE SEQUENCE [LARGE SCALE GENOMIC DNA]</scope>
    <source>
        <strain evidence="9">FW300-N2E2</strain>
    </source>
</reference>
<evidence type="ECO:0000259" key="7">
    <source>
        <dbReference type="PROSITE" id="PS50850"/>
    </source>
</evidence>
<dbReference type="Proteomes" id="UP000076083">
    <property type="component" value="Chromosome"/>
</dbReference>
<dbReference type="InterPro" id="IPR050189">
    <property type="entry name" value="MFS_Efflux_Transporters"/>
</dbReference>
<organism evidence="8 9">
    <name type="scientific">Pseudomonas fluorescens</name>
    <dbReference type="NCBI Taxonomy" id="294"/>
    <lineage>
        <taxon>Bacteria</taxon>
        <taxon>Pseudomonadati</taxon>
        <taxon>Pseudomonadota</taxon>
        <taxon>Gammaproteobacteria</taxon>
        <taxon>Pseudomonadales</taxon>
        <taxon>Pseudomonadaceae</taxon>
        <taxon>Pseudomonas</taxon>
    </lineage>
</organism>
<comment type="subcellular location">
    <subcellularLocation>
        <location evidence="1">Cell membrane</location>
        <topology evidence="1">Multi-pass membrane protein</topology>
    </subcellularLocation>
</comment>
<accession>A0A160A064</accession>
<dbReference type="PROSITE" id="PS50850">
    <property type="entry name" value="MFS"/>
    <property type="match status" value="1"/>
</dbReference>
<dbReference type="GO" id="GO:0005886">
    <property type="term" value="C:plasma membrane"/>
    <property type="evidence" value="ECO:0007669"/>
    <property type="project" value="UniProtKB-SubCell"/>
</dbReference>
<dbReference type="Gene3D" id="1.20.1720.10">
    <property type="entry name" value="Multidrug resistance protein D"/>
    <property type="match status" value="1"/>
</dbReference>
<dbReference type="PANTHER" id="PTHR43124:SF3">
    <property type="entry name" value="CHLORAMPHENICOL EFFLUX PUMP RV0191"/>
    <property type="match status" value="1"/>
</dbReference>
<sequence>MTDPQNHLATRKPATVGLLLTLTLLGVFPIDVVLPSFPALSEQFERPSSDIALSVSLFAVGIALSQLLVGPLSDVMGRKNLLLIGISVSAVGATGCVLTDGYWSFLFFRVVQALGCGCFVLSQALIQDLFTGGEQQRLRIFLVTCGGIFISVSPLAGTGLQSWMGWRGSFLVFAALAVGVFAGASLLLKPTPAGRPRQRLDFIASYRNVCGDFSFMTYWLTSALAFSCHFSFIVISPLLLIDQLQLSPEAFSWALLGYGLAYIGGGAVATVLSNRIAPQTQIITGLGLILAAGILMLGLSSQLGLSITTLLLPMIVCTAGTTIARAAAHTLAMNRFPEQAGTSASAGSVLIFIVGGLTSAAISLTPLDRQMTLALCLMLLSALGLGLNSLARHRHRALLAG</sequence>
<dbReference type="InterPro" id="IPR036259">
    <property type="entry name" value="MFS_trans_sf"/>
</dbReference>
<dbReference type="PROSITE" id="PS00216">
    <property type="entry name" value="SUGAR_TRANSPORT_1"/>
    <property type="match status" value="1"/>
</dbReference>
<feature type="transmembrane region" description="Helical" evidence="6">
    <location>
        <begin position="217"/>
        <end position="241"/>
    </location>
</feature>
<dbReference type="InterPro" id="IPR020846">
    <property type="entry name" value="MFS_dom"/>
</dbReference>
<feature type="transmembrane region" description="Helical" evidence="6">
    <location>
        <begin position="138"/>
        <end position="156"/>
    </location>
</feature>
<feature type="transmembrane region" description="Helical" evidence="6">
    <location>
        <begin position="253"/>
        <end position="273"/>
    </location>
</feature>
<feature type="transmembrane region" description="Helical" evidence="6">
    <location>
        <begin position="340"/>
        <end position="365"/>
    </location>
</feature>
<dbReference type="PANTHER" id="PTHR43124">
    <property type="entry name" value="PURINE EFFLUX PUMP PBUE"/>
    <property type="match status" value="1"/>
</dbReference>
<dbReference type="RefSeq" id="WP_063323943.1">
    <property type="nucleotide sequence ID" value="NZ_CP015225.1"/>
</dbReference>
<evidence type="ECO:0000256" key="2">
    <source>
        <dbReference type="ARBA" id="ARBA00022475"/>
    </source>
</evidence>
<dbReference type="InterPro" id="IPR005829">
    <property type="entry name" value="Sugar_transporter_CS"/>
</dbReference>
<name>A0A160A064_PSEFL</name>
<keyword evidence="4 6" id="KW-1133">Transmembrane helix</keyword>
<feature type="transmembrane region" description="Helical" evidence="6">
    <location>
        <begin position="280"/>
        <end position="299"/>
    </location>
</feature>
<feature type="transmembrane region" description="Helical" evidence="6">
    <location>
        <begin position="168"/>
        <end position="188"/>
    </location>
</feature>
<evidence type="ECO:0000256" key="4">
    <source>
        <dbReference type="ARBA" id="ARBA00022989"/>
    </source>
</evidence>
<feature type="transmembrane region" description="Helical" evidence="6">
    <location>
        <begin position="51"/>
        <end position="69"/>
    </location>
</feature>
<keyword evidence="2" id="KW-1003">Cell membrane</keyword>
<reference evidence="8 9" key="2">
    <citation type="journal article" date="2018" name="Nature">
        <title>Mutant phenotypes for thousands of bacterial genes of unknown function.</title>
        <authorList>
            <person name="Price M.N."/>
            <person name="Wetmore K.M."/>
            <person name="Waters R.J."/>
            <person name="Callaghan M."/>
            <person name="Ray J."/>
            <person name="Liu H."/>
            <person name="Kuehl J.V."/>
            <person name="Melnyk R.A."/>
            <person name="Lamson J.S."/>
            <person name="Suh Y."/>
            <person name="Carlson H.K."/>
            <person name="Esquivel Z."/>
            <person name="Sadeeshkumar H."/>
            <person name="Chakraborty R."/>
            <person name="Zane G.M."/>
            <person name="Rubin B.E."/>
            <person name="Wall J.D."/>
            <person name="Visel A."/>
            <person name="Bristow J."/>
            <person name="Blow M.J."/>
            <person name="Arkin A.P."/>
            <person name="Deutschbauer A.M."/>
        </authorList>
    </citation>
    <scope>NUCLEOTIDE SEQUENCE [LARGE SCALE GENOMIC DNA]</scope>
    <source>
        <strain evidence="8 9">FW300-N2E2</strain>
    </source>
</reference>
<evidence type="ECO:0000256" key="6">
    <source>
        <dbReference type="SAM" id="Phobius"/>
    </source>
</evidence>
<keyword evidence="5 6" id="KW-0472">Membrane</keyword>
<evidence type="ECO:0000313" key="8">
    <source>
        <dbReference type="EMBL" id="AMZ73815.1"/>
    </source>
</evidence>
<protein>
    <submittedName>
        <fullName evidence="8">Multidrug transporter CflA</fullName>
    </submittedName>
</protein>
<gene>
    <name evidence="8" type="ORF">TK06_22850</name>
</gene>
<keyword evidence="3 6" id="KW-0812">Transmembrane</keyword>
<feature type="transmembrane region" description="Helical" evidence="6">
    <location>
        <begin position="305"/>
        <end position="328"/>
    </location>
</feature>
<feature type="domain" description="Major facilitator superfamily (MFS) profile" evidence="7">
    <location>
        <begin position="15"/>
        <end position="401"/>
    </location>
</feature>
<proteinExistence type="predicted"/>
<dbReference type="SUPFAM" id="SSF103473">
    <property type="entry name" value="MFS general substrate transporter"/>
    <property type="match status" value="1"/>
</dbReference>
<dbReference type="AlphaFoldDB" id="A0A160A064"/>
<feature type="transmembrane region" description="Helical" evidence="6">
    <location>
        <begin position="371"/>
        <end position="391"/>
    </location>
</feature>
<evidence type="ECO:0000256" key="5">
    <source>
        <dbReference type="ARBA" id="ARBA00023136"/>
    </source>
</evidence>
<feature type="transmembrane region" description="Helical" evidence="6">
    <location>
        <begin position="81"/>
        <end position="100"/>
    </location>
</feature>
<feature type="transmembrane region" description="Helical" evidence="6">
    <location>
        <begin position="106"/>
        <end position="126"/>
    </location>
</feature>
<dbReference type="GO" id="GO:0022857">
    <property type="term" value="F:transmembrane transporter activity"/>
    <property type="evidence" value="ECO:0007669"/>
    <property type="project" value="InterPro"/>
</dbReference>
<dbReference type="EMBL" id="CP015225">
    <property type="protein sequence ID" value="AMZ73815.1"/>
    <property type="molecule type" value="Genomic_DNA"/>
</dbReference>
<dbReference type="Pfam" id="PF07690">
    <property type="entry name" value="MFS_1"/>
    <property type="match status" value="1"/>
</dbReference>
<dbReference type="InterPro" id="IPR011701">
    <property type="entry name" value="MFS"/>
</dbReference>
<evidence type="ECO:0000256" key="3">
    <source>
        <dbReference type="ARBA" id="ARBA00022692"/>
    </source>
</evidence>